<evidence type="ECO:0000256" key="6">
    <source>
        <dbReference type="ARBA" id="ARBA00023136"/>
    </source>
</evidence>
<name>A0A7D5YVC3_9HYPO</name>
<evidence type="ECO:0000256" key="2">
    <source>
        <dbReference type="ARBA" id="ARBA00022692"/>
    </source>
</evidence>
<evidence type="ECO:0000256" key="3">
    <source>
        <dbReference type="ARBA" id="ARBA00022824"/>
    </source>
</evidence>
<dbReference type="GO" id="GO:0140042">
    <property type="term" value="P:lipid droplet formation"/>
    <property type="evidence" value="ECO:0007669"/>
    <property type="project" value="UniProtKB-ARBA"/>
</dbReference>
<dbReference type="GO" id="GO:0005789">
    <property type="term" value="C:endoplasmic reticulum membrane"/>
    <property type="evidence" value="ECO:0007669"/>
    <property type="project" value="UniProtKB-SubCell"/>
</dbReference>
<feature type="compositionally biased region" description="Basic and acidic residues" evidence="7">
    <location>
        <begin position="307"/>
        <end position="316"/>
    </location>
</feature>
<proteinExistence type="predicted"/>
<dbReference type="RefSeq" id="XP_014547290.1">
    <property type="nucleotide sequence ID" value="XM_014691804.1"/>
</dbReference>
<dbReference type="KEGG" id="mbrn:26239853"/>
<reference evidence="9 10" key="1">
    <citation type="submission" date="2020-07" db="EMBL/GenBank/DDBJ databases">
        <title>Telomere length de novo assembly of all 7 chromosomes of the fungus, Metarhizium brunneum, using a novel assembly pipeline.</title>
        <authorList>
            <person name="Saud z."/>
            <person name="Kortsinoglou A."/>
            <person name="Kouvelis V.N."/>
            <person name="Butt T.M."/>
        </authorList>
    </citation>
    <scope>NUCLEOTIDE SEQUENCE [LARGE SCALE GENOMIC DNA]</scope>
    <source>
        <strain evidence="9 10">4556</strain>
    </source>
</reference>
<accession>A0A7D5YVC3</accession>
<gene>
    <name evidence="9" type="primary">SEI1</name>
    <name evidence="9" type="ORF">G6M90_00g039360</name>
</gene>
<dbReference type="Proteomes" id="UP000510686">
    <property type="component" value="Chromosome 2"/>
</dbReference>
<dbReference type="CDD" id="cd23995">
    <property type="entry name" value="Seipin_BSCL2_like"/>
    <property type="match status" value="1"/>
</dbReference>
<protein>
    <submittedName>
        <fullName evidence="9">Seipin</fullName>
    </submittedName>
</protein>
<dbReference type="GO" id="GO:0006629">
    <property type="term" value="P:lipid metabolic process"/>
    <property type="evidence" value="ECO:0007669"/>
    <property type="project" value="UniProtKB-KW"/>
</dbReference>
<comment type="subcellular location">
    <subcellularLocation>
        <location evidence="1">Endoplasmic reticulum membrane</location>
        <topology evidence="1">Multi-pass membrane protein</topology>
    </subcellularLocation>
</comment>
<feature type="compositionally biased region" description="Acidic residues" evidence="7">
    <location>
        <begin position="335"/>
        <end position="344"/>
    </location>
</feature>
<dbReference type="InterPro" id="IPR009617">
    <property type="entry name" value="Seipin"/>
</dbReference>
<feature type="region of interest" description="Disordered" evidence="7">
    <location>
        <begin position="270"/>
        <end position="382"/>
    </location>
</feature>
<evidence type="ECO:0000256" key="1">
    <source>
        <dbReference type="ARBA" id="ARBA00004477"/>
    </source>
</evidence>
<keyword evidence="2 8" id="KW-0812">Transmembrane</keyword>
<dbReference type="Pfam" id="PF06775">
    <property type="entry name" value="Seipin"/>
    <property type="match status" value="1"/>
</dbReference>
<organism evidence="9 10">
    <name type="scientific">Metarhizium brunneum</name>
    <dbReference type="NCBI Taxonomy" id="500148"/>
    <lineage>
        <taxon>Eukaryota</taxon>
        <taxon>Fungi</taxon>
        <taxon>Dikarya</taxon>
        <taxon>Ascomycota</taxon>
        <taxon>Pezizomycotina</taxon>
        <taxon>Sordariomycetes</taxon>
        <taxon>Hypocreomycetidae</taxon>
        <taxon>Hypocreales</taxon>
        <taxon>Clavicipitaceae</taxon>
        <taxon>Metarhizium</taxon>
    </lineage>
</organism>
<dbReference type="GeneID" id="26239853"/>
<feature type="compositionally biased region" description="Basic and acidic residues" evidence="7">
    <location>
        <begin position="364"/>
        <end position="382"/>
    </location>
</feature>
<evidence type="ECO:0000313" key="10">
    <source>
        <dbReference type="Proteomes" id="UP000510686"/>
    </source>
</evidence>
<dbReference type="EMBL" id="CP058933">
    <property type="protein sequence ID" value="QLI66904.1"/>
    <property type="molecule type" value="Genomic_DNA"/>
</dbReference>
<dbReference type="OrthoDB" id="3990054at2759"/>
<evidence type="ECO:0000256" key="8">
    <source>
        <dbReference type="SAM" id="Phobius"/>
    </source>
</evidence>
<feature type="transmembrane region" description="Helical" evidence="8">
    <location>
        <begin position="235"/>
        <end position="260"/>
    </location>
</feature>
<evidence type="ECO:0000313" key="9">
    <source>
        <dbReference type="EMBL" id="QLI66904.1"/>
    </source>
</evidence>
<dbReference type="AlphaFoldDB" id="A0A7D5YVC3"/>
<sequence>METLEETARVITSKPAQRAAVNVALLVSSAVTLFGLASLATALFFQNFVPDQFITTPLYLQYQSGTNPYGVAPLTYPSPKLQQDYDISLSLSMPRSPPNTERGNFMVSLYLVKDSVNDYKSDSNGRKTLDDRHYLEAKKVLFKARRSALMPYEDPILSVAKRVLFMGYYLLLPRSQARSLTVELAERVSFDKSALQPTAAFIEIEAGQDIQIYSASLTLTAQLRGLRWLMFHYRLITYMTFTFLFWVCEVLFMCLAWAIWSATTTPQDGRNMGITFRDGEGDDIDDEHDDHPDRTAGPVAHARYARIQREPEIKKEEEDEEPQRRLIYNIPMGEAEADDEDGFDDGNIVDGSGSRGDSGIGTSYKEEGSESLRRRASRDALE</sequence>
<keyword evidence="3" id="KW-0256">Endoplasmic reticulum</keyword>
<evidence type="ECO:0000256" key="4">
    <source>
        <dbReference type="ARBA" id="ARBA00022989"/>
    </source>
</evidence>
<keyword evidence="5" id="KW-0443">Lipid metabolism</keyword>
<dbReference type="PANTHER" id="PTHR21212:SF0">
    <property type="entry name" value="SEIPIN"/>
    <property type="match status" value="1"/>
</dbReference>
<keyword evidence="10" id="KW-1185">Reference proteome</keyword>
<keyword evidence="4 8" id="KW-1133">Transmembrane helix</keyword>
<feature type="transmembrane region" description="Helical" evidence="8">
    <location>
        <begin position="20"/>
        <end position="45"/>
    </location>
</feature>
<keyword evidence="6 8" id="KW-0472">Membrane</keyword>
<evidence type="ECO:0000256" key="7">
    <source>
        <dbReference type="SAM" id="MobiDB-lite"/>
    </source>
</evidence>
<dbReference type="PANTHER" id="PTHR21212">
    <property type="entry name" value="BERNARDINELLI-SEIP CONGENITAL LIPODYSTROPHY 2 HOMOLOG BSCL2 PROTEIN"/>
    <property type="match status" value="1"/>
</dbReference>
<evidence type="ECO:0000256" key="5">
    <source>
        <dbReference type="ARBA" id="ARBA00023098"/>
    </source>
</evidence>